<dbReference type="Proteomes" id="UP000019486">
    <property type="component" value="Unassembled WGS sequence"/>
</dbReference>
<evidence type="ECO:0000259" key="1">
    <source>
        <dbReference type="Pfam" id="PF07883"/>
    </source>
</evidence>
<feature type="domain" description="Cupin type-2" evidence="1">
    <location>
        <begin position="40"/>
        <end position="106"/>
    </location>
</feature>
<keyword evidence="3" id="KW-1185">Reference proteome</keyword>
<dbReference type="InterPro" id="IPR011051">
    <property type="entry name" value="RmlC_Cupin_sf"/>
</dbReference>
<protein>
    <submittedName>
        <fullName evidence="2">Membrane protein</fullName>
    </submittedName>
</protein>
<accession>W9GWP8</accession>
<evidence type="ECO:0000313" key="3">
    <source>
        <dbReference type="Proteomes" id="UP000019486"/>
    </source>
</evidence>
<gene>
    <name evidence="2" type="ORF">N825_14040</name>
</gene>
<comment type="caution">
    <text evidence="2">The sequence shown here is derived from an EMBL/GenBank/DDBJ whole genome shotgun (WGS) entry which is preliminary data.</text>
</comment>
<dbReference type="STRING" id="1385369.N825_14040"/>
<dbReference type="InterPro" id="IPR013096">
    <property type="entry name" value="Cupin_2"/>
</dbReference>
<dbReference type="Pfam" id="PF07883">
    <property type="entry name" value="Cupin_2"/>
    <property type="match status" value="1"/>
</dbReference>
<dbReference type="Gene3D" id="2.60.120.10">
    <property type="entry name" value="Jelly Rolls"/>
    <property type="match status" value="1"/>
</dbReference>
<dbReference type="EMBL" id="AVFL01000019">
    <property type="protein sequence ID" value="EWY38325.1"/>
    <property type="molecule type" value="Genomic_DNA"/>
</dbReference>
<dbReference type="AlphaFoldDB" id="W9GWP8"/>
<dbReference type="InterPro" id="IPR014710">
    <property type="entry name" value="RmlC-like_jellyroll"/>
</dbReference>
<dbReference type="OrthoDB" id="2886949at2"/>
<sequence>MRIVRLADAPAYEAPGHALMRMARLQGREAGPSTSLWLGLSRIAPGGGTTLDASALEKMYVVLEGEVVISNGREEATLHPWDSCRIAPHEERRLANLTDREAVILLAMPV</sequence>
<dbReference type="SUPFAM" id="SSF51182">
    <property type="entry name" value="RmlC-like cupins"/>
    <property type="match status" value="1"/>
</dbReference>
<organism evidence="2 3">
    <name type="scientific">Skermanella stibiiresistens SB22</name>
    <dbReference type="NCBI Taxonomy" id="1385369"/>
    <lineage>
        <taxon>Bacteria</taxon>
        <taxon>Pseudomonadati</taxon>
        <taxon>Pseudomonadota</taxon>
        <taxon>Alphaproteobacteria</taxon>
        <taxon>Rhodospirillales</taxon>
        <taxon>Azospirillaceae</taxon>
        <taxon>Skermanella</taxon>
    </lineage>
</organism>
<evidence type="ECO:0000313" key="2">
    <source>
        <dbReference type="EMBL" id="EWY38325.1"/>
    </source>
</evidence>
<dbReference type="RefSeq" id="WP_037457436.1">
    <property type="nucleotide sequence ID" value="NZ_AVFL01000019.1"/>
</dbReference>
<proteinExistence type="predicted"/>
<reference evidence="2 3" key="1">
    <citation type="submission" date="2013-08" db="EMBL/GenBank/DDBJ databases">
        <title>The genome sequence of Skermanella stibiiresistens.</title>
        <authorList>
            <person name="Zhu W."/>
            <person name="Wang G."/>
        </authorList>
    </citation>
    <scope>NUCLEOTIDE SEQUENCE [LARGE SCALE GENOMIC DNA]</scope>
    <source>
        <strain evidence="2 3">SB22</strain>
    </source>
</reference>
<name>W9GWP8_9PROT</name>
<dbReference type="CDD" id="cd20299">
    <property type="entry name" value="cupin_YP766765-like"/>
    <property type="match status" value="1"/>
</dbReference>